<proteinExistence type="predicted"/>
<sequence length="114" mass="12879">MSIEYKSEPRQMLISEKLKAIRKAERLSQAELCKIIGISISTLKKLEGNHNEPGWTTLQIITKHPRFEKYTLWLMTDKVAPESGQIEPAFSLDGLNISKKKGQKKSSHPEANGC</sequence>
<dbReference type="PROSITE" id="PS50943">
    <property type="entry name" value="HTH_CROC1"/>
    <property type="match status" value="1"/>
</dbReference>
<dbReference type="Gene3D" id="1.10.260.40">
    <property type="entry name" value="lambda repressor-like DNA-binding domains"/>
    <property type="match status" value="1"/>
</dbReference>
<evidence type="ECO:0000259" key="1">
    <source>
        <dbReference type="PROSITE" id="PS50943"/>
    </source>
</evidence>
<organism evidence="2">
    <name type="scientific">Arsenophonus nasoniae</name>
    <name type="common">son-killer infecting Nasonia vitripennis</name>
    <dbReference type="NCBI Taxonomy" id="638"/>
    <lineage>
        <taxon>Bacteria</taxon>
        <taxon>Pseudomonadati</taxon>
        <taxon>Pseudomonadota</taxon>
        <taxon>Gammaproteobacteria</taxon>
        <taxon>Enterobacterales</taxon>
        <taxon>Morganellaceae</taxon>
        <taxon>Arsenophonus</taxon>
    </lineage>
</organism>
<dbReference type="InterPro" id="IPR010982">
    <property type="entry name" value="Lambda_DNA-bd_dom_sf"/>
</dbReference>
<evidence type="ECO:0000313" key="2">
    <source>
        <dbReference type="EMBL" id="CBA72058.1"/>
    </source>
</evidence>
<reference evidence="2" key="1">
    <citation type="journal article" date="2010" name="Insect Mol. Biol.">
        <title>The draft genome sequence of Arsenophonus nasoniae, son-killer bacterium of Nasonia vitripennis, reveals genes associated with virulence and symbiosis.</title>
        <authorList>
            <person name="Wilkes T."/>
            <person name="Darby A.C."/>
            <person name="Choi J."/>
            <person name="Colborne J.K."/>
            <person name="Werren J.H."/>
            <person name="Hurst G.D.D."/>
        </authorList>
    </citation>
    <scope>NUCLEOTIDE SEQUENCE</scope>
</reference>
<dbReference type="Pfam" id="PF01381">
    <property type="entry name" value="HTH_3"/>
    <property type="match status" value="1"/>
</dbReference>
<accession>D2TXE1</accession>
<gene>
    <name evidence="2" type="ORF">ARN_07590</name>
    <name evidence="3" type="ORF">ArsFIN_29100</name>
</gene>
<dbReference type="CDD" id="cd00093">
    <property type="entry name" value="HTH_XRE"/>
    <property type="match status" value="1"/>
</dbReference>
<evidence type="ECO:0000313" key="4">
    <source>
        <dbReference type="Proteomes" id="UP000295134"/>
    </source>
</evidence>
<protein>
    <submittedName>
        <fullName evidence="2">Phage transcriptional regulator</fullName>
    </submittedName>
</protein>
<dbReference type="SUPFAM" id="SSF47413">
    <property type="entry name" value="lambda repressor-like DNA-binding domains"/>
    <property type="match status" value="1"/>
</dbReference>
<dbReference type="Proteomes" id="UP000295134">
    <property type="component" value="Chromosome"/>
</dbReference>
<dbReference type="EMBL" id="CP038613">
    <property type="protein sequence ID" value="QBY44326.1"/>
    <property type="molecule type" value="Genomic_DNA"/>
</dbReference>
<dbReference type="EMBL" id="FN545167">
    <property type="protein sequence ID" value="CBA72058.1"/>
    <property type="molecule type" value="Genomic_DNA"/>
</dbReference>
<dbReference type="AlphaFoldDB" id="D2TXE1"/>
<feature type="domain" description="HTH cro/C1-type" evidence="1">
    <location>
        <begin position="18"/>
        <end position="72"/>
    </location>
</feature>
<dbReference type="InterPro" id="IPR001387">
    <property type="entry name" value="Cro/C1-type_HTH"/>
</dbReference>
<reference evidence="3 4" key="2">
    <citation type="submission" date="2019-03" db="EMBL/GenBank/DDBJ databases">
        <title>Long-read sequencing reveals hyperdense prophage content in a complex bacterial symbiont genome.</title>
        <authorList>
            <person name="Frost C.L."/>
            <person name="Siozios S."/>
            <person name="Nadal-Jimenez P."/>
            <person name="Brockhurst M.A."/>
            <person name="King K.C."/>
            <person name="Darby A.C."/>
            <person name="Hurst G.D.D."/>
        </authorList>
    </citation>
    <scope>NUCLEOTIDE SEQUENCE [LARGE SCALE GENOMIC DNA]</scope>
    <source>
        <strain evidence="3 4">FIN</strain>
    </source>
</reference>
<dbReference type="GO" id="GO:0003677">
    <property type="term" value="F:DNA binding"/>
    <property type="evidence" value="ECO:0007669"/>
    <property type="project" value="InterPro"/>
</dbReference>
<dbReference type="KEGG" id="ans:ArsFIN_29100"/>
<dbReference type="SMART" id="SM00530">
    <property type="entry name" value="HTH_XRE"/>
    <property type="match status" value="1"/>
</dbReference>
<evidence type="ECO:0000313" key="3">
    <source>
        <dbReference type="EMBL" id="QBY44326.1"/>
    </source>
</evidence>
<name>D2TXE1_9GAMM</name>